<accession>A0A4S4LPK2</accession>
<name>A0A4S4LPK2_9AGAM</name>
<keyword evidence="1" id="KW-0560">Oxidoreductase</keyword>
<sequence>MSLPTRKIGSTAVSAIGYGAMGIAALYGSRLSDEERFKVRGFLDIAICVLDAAYERGCRNWDTADAYLDSEDLIGQWFKRNPEKRQNVFIATKFGLRAPSGKIADGDPAYVRQAFERSIRRLGVDYIDLYYYHRADATVPIEKTVSVMSEFVKEGRVKYLGLSEVSASTIRRAHAVHPISAIEVEYSPFTLDIEDPNVSVLKTARELGITIVAYSPLGRGLLTGQYTKPEDFDENDFRRKIPRFSKENFPTILKLTDELKEIGRRHNATAGQVTLAWLLGQGDDVIPIPGTTKIERLDENLGALKIKLSPEELEAVRKAAVNATLPGNRYPTGLMEVSFGDTPPL</sequence>
<dbReference type="InterPro" id="IPR036812">
    <property type="entry name" value="NAD(P)_OxRdtase_dom_sf"/>
</dbReference>
<gene>
    <name evidence="3" type="ORF">EW146_g6304</name>
</gene>
<dbReference type="Pfam" id="PF00248">
    <property type="entry name" value="Aldo_ket_red"/>
    <property type="match status" value="1"/>
</dbReference>
<organism evidence="3 4">
    <name type="scientific">Bondarzewia mesenterica</name>
    <dbReference type="NCBI Taxonomy" id="1095465"/>
    <lineage>
        <taxon>Eukaryota</taxon>
        <taxon>Fungi</taxon>
        <taxon>Dikarya</taxon>
        <taxon>Basidiomycota</taxon>
        <taxon>Agaricomycotina</taxon>
        <taxon>Agaricomycetes</taxon>
        <taxon>Russulales</taxon>
        <taxon>Bondarzewiaceae</taxon>
        <taxon>Bondarzewia</taxon>
    </lineage>
</organism>
<dbReference type="OrthoDB" id="37537at2759"/>
<proteinExistence type="predicted"/>
<dbReference type="Proteomes" id="UP000310158">
    <property type="component" value="Unassembled WGS sequence"/>
</dbReference>
<dbReference type="PANTHER" id="PTHR43625">
    <property type="entry name" value="AFLATOXIN B1 ALDEHYDE REDUCTASE"/>
    <property type="match status" value="1"/>
</dbReference>
<keyword evidence="4" id="KW-1185">Reference proteome</keyword>
<evidence type="ECO:0000259" key="2">
    <source>
        <dbReference type="Pfam" id="PF00248"/>
    </source>
</evidence>
<dbReference type="InterPro" id="IPR050791">
    <property type="entry name" value="Aldo-Keto_reductase"/>
</dbReference>
<dbReference type="SUPFAM" id="SSF51430">
    <property type="entry name" value="NAD(P)-linked oxidoreductase"/>
    <property type="match status" value="1"/>
</dbReference>
<reference evidence="3 4" key="1">
    <citation type="submission" date="2019-02" db="EMBL/GenBank/DDBJ databases">
        <title>Genome sequencing of the rare red list fungi Bondarzewia mesenterica.</title>
        <authorList>
            <person name="Buettner E."/>
            <person name="Kellner H."/>
        </authorList>
    </citation>
    <scope>NUCLEOTIDE SEQUENCE [LARGE SCALE GENOMIC DNA]</scope>
    <source>
        <strain evidence="3 4">DSM 108281</strain>
    </source>
</reference>
<dbReference type="AlphaFoldDB" id="A0A4S4LPK2"/>
<dbReference type="PANTHER" id="PTHR43625:SF40">
    <property type="entry name" value="ALDO-KETO REDUCTASE YAKC [NADP(+)]"/>
    <property type="match status" value="1"/>
</dbReference>
<dbReference type="EMBL" id="SGPL01000312">
    <property type="protein sequence ID" value="THH13975.1"/>
    <property type="molecule type" value="Genomic_DNA"/>
</dbReference>
<protein>
    <recommendedName>
        <fullName evidence="2">NADP-dependent oxidoreductase domain-containing protein</fullName>
    </recommendedName>
</protein>
<evidence type="ECO:0000313" key="4">
    <source>
        <dbReference type="Proteomes" id="UP000310158"/>
    </source>
</evidence>
<dbReference type="GO" id="GO:0016491">
    <property type="term" value="F:oxidoreductase activity"/>
    <property type="evidence" value="ECO:0007669"/>
    <property type="project" value="UniProtKB-KW"/>
</dbReference>
<dbReference type="Gene3D" id="3.20.20.100">
    <property type="entry name" value="NADP-dependent oxidoreductase domain"/>
    <property type="match status" value="1"/>
</dbReference>
<comment type="caution">
    <text evidence="3">The sequence shown here is derived from an EMBL/GenBank/DDBJ whole genome shotgun (WGS) entry which is preliminary data.</text>
</comment>
<dbReference type="InterPro" id="IPR020471">
    <property type="entry name" value="AKR"/>
</dbReference>
<evidence type="ECO:0000313" key="3">
    <source>
        <dbReference type="EMBL" id="THH13975.1"/>
    </source>
</evidence>
<dbReference type="GO" id="GO:0005737">
    <property type="term" value="C:cytoplasm"/>
    <property type="evidence" value="ECO:0007669"/>
    <property type="project" value="TreeGrafter"/>
</dbReference>
<dbReference type="InterPro" id="IPR023210">
    <property type="entry name" value="NADP_OxRdtase_dom"/>
</dbReference>
<dbReference type="PRINTS" id="PR00069">
    <property type="entry name" value="ALDKETRDTASE"/>
</dbReference>
<evidence type="ECO:0000256" key="1">
    <source>
        <dbReference type="ARBA" id="ARBA00023002"/>
    </source>
</evidence>
<feature type="domain" description="NADP-dependent oxidoreductase" evidence="2">
    <location>
        <begin position="16"/>
        <end position="319"/>
    </location>
</feature>